<feature type="coiled-coil region" evidence="5">
    <location>
        <begin position="249"/>
        <end position="307"/>
    </location>
</feature>
<dbReference type="PROSITE" id="PS50016">
    <property type="entry name" value="ZF_PHD_2"/>
    <property type="match status" value="1"/>
</dbReference>
<evidence type="ECO:0000256" key="1">
    <source>
        <dbReference type="ARBA" id="ARBA00022723"/>
    </source>
</evidence>
<protein>
    <recommendedName>
        <fullName evidence="7">PHD-type domain-containing protein</fullName>
    </recommendedName>
</protein>
<evidence type="ECO:0000256" key="5">
    <source>
        <dbReference type="SAM" id="Coils"/>
    </source>
</evidence>
<evidence type="ECO:0000313" key="9">
    <source>
        <dbReference type="Proteomes" id="UP001286313"/>
    </source>
</evidence>
<dbReference type="SMART" id="SM00249">
    <property type="entry name" value="PHD"/>
    <property type="match status" value="1"/>
</dbReference>
<dbReference type="EMBL" id="JAWQEG010003964">
    <property type="protein sequence ID" value="KAK3863694.1"/>
    <property type="molecule type" value="Genomic_DNA"/>
</dbReference>
<accession>A0AAE1K496</accession>
<reference evidence="8" key="1">
    <citation type="submission" date="2023-10" db="EMBL/GenBank/DDBJ databases">
        <title>Genome assemblies of two species of porcelain crab, Petrolisthes cinctipes and Petrolisthes manimaculis (Anomura: Porcellanidae).</title>
        <authorList>
            <person name="Angst P."/>
        </authorList>
    </citation>
    <scope>NUCLEOTIDE SEQUENCE</scope>
    <source>
        <strain evidence="8">PB745_01</strain>
        <tissue evidence="8">Gill</tissue>
    </source>
</reference>
<gene>
    <name evidence="8" type="ORF">Pcinc_030558</name>
</gene>
<evidence type="ECO:0000256" key="4">
    <source>
        <dbReference type="PROSITE-ProRule" id="PRU00146"/>
    </source>
</evidence>
<proteinExistence type="predicted"/>
<dbReference type="InterPro" id="IPR001965">
    <property type="entry name" value="Znf_PHD"/>
</dbReference>
<dbReference type="InterPro" id="IPR011011">
    <property type="entry name" value="Znf_FYVE_PHD"/>
</dbReference>
<dbReference type="Gene3D" id="3.30.40.10">
    <property type="entry name" value="Zinc/RING finger domain, C3HC4 (zinc finger)"/>
    <property type="match status" value="1"/>
</dbReference>
<dbReference type="InterPro" id="IPR013083">
    <property type="entry name" value="Znf_RING/FYVE/PHD"/>
</dbReference>
<name>A0AAE1K496_PETCI</name>
<dbReference type="Proteomes" id="UP001286313">
    <property type="component" value="Unassembled WGS sequence"/>
</dbReference>
<dbReference type="PANTHER" id="PTHR37445:SF3">
    <property type="entry name" value="ZINC FINGER PHD-TYPE DOMAIN-CONTAINING PROTEIN"/>
    <property type="match status" value="1"/>
</dbReference>
<feature type="domain" description="PHD-type" evidence="7">
    <location>
        <begin position="50"/>
        <end position="106"/>
    </location>
</feature>
<feature type="coiled-coil region" evidence="5">
    <location>
        <begin position="166"/>
        <end position="220"/>
    </location>
</feature>
<comment type="caution">
    <text evidence="8">The sequence shown here is derived from an EMBL/GenBank/DDBJ whole genome shotgun (WGS) entry which is preliminary data.</text>
</comment>
<dbReference type="GO" id="GO:0008270">
    <property type="term" value="F:zinc ion binding"/>
    <property type="evidence" value="ECO:0007669"/>
    <property type="project" value="UniProtKB-KW"/>
</dbReference>
<keyword evidence="9" id="KW-1185">Reference proteome</keyword>
<dbReference type="InterPro" id="IPR019787">
    <property type="entry name" value="Znf_PHD-finger"/>
</dbReference>
<keyword evidence="2 4" id="KW-0863">Zinc-finger</keyword>
<evidence type="ECO:0000256" key="3">
    <source>
        <dbReference type="ARBA" id="ARBA00022833"/>
    </source>
</evidence>
<dbReference type="PROSITE" id="PS01359">
    <property type="entry name" value="ZF_PHD_1"/>
    <property type="match status" value="1"/>
</dbReference>
<dbReference type="SUPFAM" id="SSF57903">
    <property type="entry name" value="FYVE/PHD zinc finger"/>
    <property type="match status" value="1"/>
</dbReference>
<evidence type="ECO:0000259" key="7">
    <source>
        <dbReference type="PROSITE" id="PS50016"/>
    </source>
</evidence>
<keyword evidence="3" id="KW-0862">Zinc</keyword>
<dbReference type="PANTHER" id="PTHR37445">
    <property type="entry name" value="PROTEIN CBG24663"/>
    <property type="match status" value="1"/>
</dbReference>
<keyword evidence="1" id="KW-0479">Metal-binding</keyword>
<dbReference type="AlphaFoldDB" id="A0AAE1K496"/>
<feature type="region of interest" description="Disordered" evidence="6">
    <location>
        <begin position="1"/>
        <end position="54"/>
    </location>
</feature>
<organism evidence="8 9">
    <name type="scientific">Petrolisthes cinctipes</name>
    <name type="common">Flat porcelain crab</name>
    <dbReference type="NCBI Taxonomy" id="88211"/>
    <lineage>
        <taxon>Eukaryota</taxon>
        <taxon>Metazoa</taxon>
        <taxon>Ecdysozoa</taxon>
        <taxon>Arthropoda</taxon>
        <taxon>Crustacea</taxon>
        <taxon>Multicrustacea</taxon>
        <taxon>Malacostraca</taxon>
        <taxon>Eumalacostraca</taxon>
        <taxon>Eucarida</taxon>
        <taxon>Decapoda</taxon>
        <taxon>Pleocyemata</taxon>
        <taxon>Anomura</taxon>
        <taxon>Galatheoidea</taxon>
        <taxon>Porcellanidae</taxon>
        <taxon>Petrolisthes</taxon>
    </lineage>
</organism>
<feature type="compositionally biased region" description="Basic and acidic residues" evidence="6">
    <location>
        <begin position="7"/>
        <end position="48"/>
    </location>
</feature>
<keyword evidence="5" id="KW-0175">Coiled coil</keyword>
<dbReference type="Pfam" id="PF00628">
    <property type="entry name" value="PHD"/>
    <property type="match status" value="1"/>
</dbReference>
<evidence type="ECO:0000256" key="2">
    <source>
        <dbReference type="ARBA" id="ARBA00022771"/>
    </source>
</evidence>
<evidence type="ECO:0000313" key="8">
    <source>
        <dbReference type="EMBL" id="KAK3863694.1"/>
    </source>
</evidence>
<dbReference type="InterPro" id="IPR019786">
    <property type="entry name" value="Zinc_finger_PHD-type_CS"/>
</dbReference>
<sequence length="323" mass="38938">MGRGRGRGQEMERKSRKRSEESRGRAGWSERDGQDQLTARRDPRKDEGEMSTCGECKDEVKEAENGLFCEICKKWVHAECQGISQKMYEMLEKDDEDWICRKCKGTLKGKLSKLGRLEMENNQMREENNILLEELKDWKNKFQTVKGEIIQEVSSKVIELVNEKFMKEMKNRVDEVMREREEKDKKKNNLVIYNIEESIAEEETERMRYDEQKYQRLMREVRCEEIKAVEVVRLGRREEGRRRPLLVKLDNEQRKYEVLKNAKNLKNTKEEWAKRVQITKDLTIREREETRKALEALREKRERGEQGWYVRDGRLLKFKRYQE</sequence>
<evidence type="ECO:0000256" key="6">
    <source>
        <dbReference type="SAM" id="MobiDB-lite"/>
    </source>
</evidence>
<feature type="coiled-coil region" evidence="5">
    <location>
        <begin position="107"/>
        <end position="141"/>
    </location>
</feature>